<evidence type="ECO:0000259" key="3">
    <source>
        <dbReference type="Pfam" id="PF07687"/>
    </source>
</evidence>
<dbReference type="InterPro" id="IPR036264">
    <property type="entry name" value="Bact_exopeptidase_dim_dom"/>
</dbReference>
<protein>
    <submittedName>
        <fullName evidence="4">M20 family metallo-hydrolase</fullName>
    </submittedName>
</protein>
<dbReference type="SUPFAM" id="SSF53187">
    <property type="entry name" value="Zn-dependent exopeptidases"/>
    <property type="match status" value="1"/>
</dbReference>
<dbReference type="Gene3D" id="3.30.70.360">
    <property type="match status" value="1"/>
</dbReference>
<dbReference type="Pfam" id="PF01546">
    <property type="entry name" value="Peptidase_M20"/>
    <property type="match status" value="1"/>
</dbReference>
<reference evidence="4 5" key="1">
    <citation type="journal article" date="2020" name="Insects">
        <title>Bacteria Belonging to Pseudomonas typographi sp. nov. from the Bark Beetle Ips typographus Have Genomic Potential to Aid in the Host Ecology.</title>
        <authorList>
            <person name="Peral-Aranega E."/>
            <person name="Saati-Santamaria Z."/>
            <person name="Kolarik M."/>
            <person name="Rivas R."/>
            <person name="Garcia-Fraile P."/>
        </authorList>
    </citation>
    <scope>NUCLEOTIDE SEQUENCE [LARGE SCALE GENOMIC DNA]</scope>
    <source>
        <strain evidence="4 5">CA3A</strain>
    </source>
</reference>
<evidence type="ECO:0000313" key="4">
    <source>
        <dbReference type="EMBL" id="MBD1599733.1"/>
    </source>
</evidence>
<feature type="domain" description="Peptidase M20 dimerisation" evidence="3">
    <location>
        <begin position="204"/>
        <end position="302"/>
    </location>
</feature>
<dbReference type="Gene3D" id="3.40.630.10">
    <property type="entry name" value="Zn peptidases"/>
    <property type="match status" value="1"/>
</dbReference>
<dbReference type="Proteomes" id="UP000805841">
    <property type="component" value="Unassembled WGS sequence"/>
</dbReference>
<evidence type="ECO:0000313" key="5">
    <source>
        <dbReference type="Proteomes" id="UP000805841"/>
    </source>
</evidence>
<comment type="similarity">
    <text evidence="1">Belongs to the peptidase M20 family.</text>
</comment>
<dbReference type="CDD" id="cd03884">
    <property type="entry name" value="M20_bAS"/>
    <property type="match status" value="1"/>
</dbReference>
<dbReference type="PIRSF" id="PIRSF001235">
    <property type="entry name" value="Amidase_carbamoylase"/>
    <property type="match status" value="1"/>
</dbReference>
<keyword evidence="5" id="KW-1185">Reference proteome</keyword>
<keyword evidence="2" id="KW-0378">Hydrolase</keyword>
<dbReference type="NCBIfam" id="TIGR01879">
    <property type="entry name" value="hydantase"/>
    <property type="match status" value="1"/>
</dbReference>
<dbReference type="InterPro" id="IPR010158">
    <property type="entry name" value="Amidase_Cbmase"/>
</dbReference>
<accession>A0ABR7Z2W5</accession>
<dbReference type="PANTHER" id="PTHR32494">
    <property type="entry name" value="ALLANTOATE DEIMINASE-RELATED"/>
    <property type="match status" value="1"/>
</dbReference>
<dbReference type="InterPro" id="IPR002933">
    <property type="entry name" value="Peptidase_M20"/>
</dbReference>
<sequence>MQRLWDRHMALATFGALDQGGVNRPAFSPIDAQARLRVIDWGARIGLLASLDSIGNLFLRRPGTRPELAPVFTGSHLDTQPTGGKFDGAYGVLAGLEMLETFHDAGCETLRDIVLVIWANEEGSRFAPTTMGSSVFAASLSLAQALQAQDEHGERLSEVLPTFLDAHGPLPVALDLIPFAYVEAHIEQGPVLEAEQRALGIVTGIQGLRWFEIEVCGQEAHAGTTPKAARADALHTAVNLAHALFEYFDGIGDEVRFTIGRWRTEPGSPNTVPGRVKFTIDLRHQKAESLAAFSQAIEDRCQAYRGVCEVTIAQLSESPPIEFSESVQHLLDQSAQVWGVPRMVLISGATHDAKWLNAMTPSGMLFVPCEHGISHNQRENTKREDLAAGAQVLAESILRLARQAN</sequence>
<dbReference type="Pfam" id="PF07687">
    <property type="entry name" value="M20_dimer"/>
    <property type="match status" value="1"/>
</dbReference>
<comment type="caution">
    <text evidence="4">The sequence shown here is derived from an EMBL/GenBank/DDBJ whole genome shotgun (WGS) entry which is preliminary data.</text>
</comment>
<dbReference type="SUPFAM" id="SSF55031">
    <property type="entry name" value="Bacterial exopeptidase dimerisation domain"/>
    <property type="match status" value="1"/>
</dbReference>
<dbReference type="EMBL" id="JAAOCA010000015">
    <property type="protein sequence ID" value="MBD1599733.1"/>
    <property type="molecule type" value="Genomic_DNA"/>
</dbReference>
<dbReference type="InterPro" id="IPR011650">
    <property type="entry name" value="Peptidase_M20_dimer"/>
</dbReference>
<evidence type="ECO:0000256" key="1">
    <source>
        <dbReference type="ARBA" id="ARBA00006153"/>
    </source>
</evidence>
<dbReference type="PANTHER" id="PTHR32494:SF5">
    <property type="entry name" value="ALLANTOATE AMIDOHYDROLASE"/>
    <property type="match status" value="1"/>
</dbReference>
<gene>
    <name evidence="4" type="ORF">HAQ05_13590</name>
</gene>
<proteinExistence type="inferred from homology"/>
<evidence type="ECO:0000256" key="2">
    <source>
        <dbReference type="ARBA" id="ARBA00022801"/>
    </source>
</evidence>
<name>A0ABR7Z2W5_9PSED</name>
<organism evidence="4 5">
    <name type="scientific">Pseudomonas typographi</name>
    <dbReference type="NCBI Taxonomy" id="2715964"/>
    <lineage>
        <taxon>Bacteria</taxon>
        <taxon>Pseudomonadati</taxon>
        <taxon>Pseudomonadota</taxon>
        <taxon>Gammaproteobacteria</taxon>
        <taxon>Pseudomonadales</taxon>
        <taxon>Pseudomonadaceae</taxon>
        <taxon>Pseudomonas</taxon>
    </lineage>
</organism>